<evidence type="ECO:0000313" key="2">
    <source>
        <dbReference type="EMBL" id="KDQ06359.1"/>
    </source>
</evidence>
<dbReference type="Pfam" id="PF12051">
    <property type="entry name" value="DUF3533"/>
    <property type="match status" value="1"/>
</dbReference>
<gene>
    <name evidence="2" type="ORF">BOTBODRAFT_181645</name>
</gene>
<dbReference type="OrthoDB" id="2140105at2759"/>
<name>A0A067LTI2_BOTB1</name>
<dbReference type="GO" id="GO:0016020">
    <property type="term" value="C:membrane"/>
    <property type="evidence" value="ECO:0007669"/>
    <property type="project" value="TreeGrafter"/>
</dbReference>
<sequence length="249" mass="28020">MMDKQTPENINMEKLTTKMIDKPASLHLPTSGVIHICRRSASFEDQVDAYIKDDNQSVNLVKEKPEEPKLAYHFFLPEIAHLRRAHIKPLLIVVALIVLRIFMAQPDVYTEPARIPYQQGWFRSWFNSVSAFMENISSANGIGKHHLGWRVINISMYATNEELAEAIVGEKAWLAVVVGKGTTTRLILAQQNGDASYNPQAAVTIYYNQARNEQAAGNYIVLLTTALLNQTLTLYSQQAIAMYFTLGHG</sequence>
<protein>
    <recommendedName>
        <fullName evidence="1">DUF3533 domain-containing protein</fullName>
    </recommendedName>
</protein>
<dbReference type="STRING" id="930990.A0A067LTI2"/>
<dbReference type="AlphaFoldDB" id="A0A067LTI2"/>
<proteinExistence type="predicted"/>
<dbReference type="InterPro" id="IPR022703">
    <property type="entry name" value="DUF3533"/>
</dbReference>
<dbReference type="InParanoid" id="A0A067LTI2"/>
<dbReference type="Proteomes" id="UP000027195">
    <property type="component" value="Unassembled WGS sequence"/>
</dbReference>
<evidence type="ECO:0000313" key="3">
    <source>
        <dbReference type="Proteomes" id="UP000027195"/>
    </source>
</evidence>
<dbReference type="EMBL" id="KL198139">
    <property type="protein sequence ID" value="KDQ06359.1"/>
    <property type="molecule type" value="Genomic_DNA"/>
</dbReference>
<dbReference type="PANTHER" id="PTHR34814:SF1">
    <property type="entry name" value="NITROSOGUANIDINE RESISTANCE PROTEIN SNG1"/>
    <property type="match status" value="1"/>
</dbReference>
<organism evidence="2 3">
    <name type="scientific">Botryobasidium botryosum (strain FD-172 SS1)</name>
    <dbReference type="NCBI Taxonomy" id="930990"/>
    <lineage>
        <taxon>Eukaryota</taxon>
        <taxon>Fungi</taxon>
        <taxon>Dikarya</taxon>
        <taxon>Basidiomycota</taxon>
        <taxon>Agaricomycotina</taxon>
        <taxon>Agaricomycetes</taxon>
        <taxon>Cantharellales</taxon>
        <taxon>Botryobasidiaceae</taxon>
        <taxon>Botryobasidium</taxon>
    </lineage>
</organism>
<dbReference type="PANTHER" id="PTHR34814">
    <property type="entry name" value="NITROSOGUANIDINE RESISTANCE PROTEIN SNG1"/>
    <property type="match status" value="1"/>
</dbReference>
<dbReference type="InterPro" id="IPR053001">
    <property type="entry name" value="MNNG_permease-like"/>
</dbReference>
<feature type="domain" description="DUF3533" evidence="1">
    <location>
        <begin position="131"/>
        <end position="241"/>
    </location>
</feature>
<accession>A0A067LTI2</accession>
<dbReference type="HOGENOM" id="CLU_1115592_0_0_1"/>
<reference evidence="3" key="1">
    <citation type="journal article" date="2014" name="Proc. Natl. Acad. Sci. U.S.A.">
        <title>Extensive sampling of basidiomycete genomes demonstrates inadequacy of the white-rot/brown-rot paradigm for wood decay fungi.</title>
        <authorList>
            <person name="Riley R."/>
            <person name="Salamov A.A."/>
            <person name="Brown D.W."/>
            <person name="Nagy L.G."/>
            <person name="Floudas D."/>
            <person name="Held B.W."/>
            <person name="Levasseur A."/>
            <person name="Lombard V."/>
            <person name="Morin E."/>
            <person name="Otillar R."/>
            <person name="Lindquist E.A."/>
            <person name="Sun H."/>
            <person name="LaButti K.M."/>
            <person name="Schmutz J."/>
            <person name="Jabbour D."/>
            <person name="Luo H."/>
            <person name="Baker S.E."/>
            <person name="Pisabarro A.G."/>
            <person name="Walton J.D."/>
            <person name="Blanchette R.A."/>
            <person name="Henrissat B."/>
            <person name="Martin F."/>
            <person name="Cullen D."/>
            <person name="Hibbett D.S."/>
            <person name="Grigoriev I.V."/>
        </authorList>
    </citation>
    <scope>NUCLEOTIDE SEQUENCE [LARGE SCALE GENOMIC DNA]</scope>
    <source>
        <strain evidence="3">FD-172 SS1</strain>
    </source>
</reference>
<evidence type="ECO:0000259" key="1">
    <source>
        <dbReference type="Pfam" id="PF12051"/>
    </source>
</evidence>
<keyword evidence="3" id="KW-1185">Reference proteome</keyword>